<feature type="non-terminal residue" evidence="1">
    <location>
        <position position="1"/>
    </location>
</feature>
<comment type="caution">
    <text evidence="1">The sequence shown here is derived from an EMBL/GenBank/DDBJ whole genome shotgun (WGS) entry which is preliminary data.</text>
</comment>
<reference evidence="1" key="1">
    <citation type="journal article" date="2019" name="Sci. Rep.">
        <title>Draft genome of Tanacetum cinerariifolium, the natural source of mosquito coil.</title>
        <authorList>
            <person name="Yamashiro T."/>
            <person name="Shiraishi A."/>
            <person name="Satake H."/>
            <person name="Nakayama K."/>
        </authorList>
    </citation>
    <scope>NUCLEOTIDE SEQUENCE</scope>
</reference>
<evidence type="ECO:0000313" key="1">
    <source>
        <dbReference type="EMBL" id="GEZ69669.1"/>
    </source>
</evidence>
<dbReference type="AlphaFoldDB" id="A0A699IKR5"/>
<protein>
    <submittedName>
        <fullName evidence="1">Uncharacterized protein</fullName>
    </submittedName>
</protein>
<dbReference type="EMBL" id="BKCJ010311380">
    <property type="protein sequence ID" value="GEZ69669.1"/>
    <property type="molecule type" value="Genomic_DNA"/>
</dbReference>
<gene>
    <name evidence="1" type="ORF">Tci_541642</name>
</gene>
<accession>A0A699IKR5</accession>
<proteinExistence type="predicted"/>
<name>A0A699IKR5_TANCI</name>
<organism evidence="1">
    <name type="scientific">Tanacetum cinerariifolium</name>
    <name type="common">Dalmatian daisy</name>
    <name type="synonym">Chrysanthemum cinerariifolium</name>
    <dbReference type="NCBI Taxonomy" id="118510"/>
    <lineage>
        <taxon>Eukaryota</taxon>
        <taxon>Viridiplantae</taxon>
        <taxon>Streptophyta</taxon>
        <taxon>Embryophyta</taxon>
        <taxon>Tracheophyta</taxon>
        <taxon>Spermatophyta</taxon>
        <taxon>Magnoliopsida</taxon>
        <taxon>eudicotyledons</taxon>
        <taxon>Gunneridae</taxon>
        <taxon>Pentapetalae</taxon>
        <taxon>asterids</taxon>
        <taxon>campanulids</taxon>
        <taxon>Asterales</taxon>
        <taxon>Asteraceae</taxon>
        <taxon>Asteroideae</taxon>
        <taxon>Anthemideae</taxon>
        <taxon>Anthemidinae</taxon>
        <taxon>Tanacetum</taxon>
    </lineage>
</organism>
<sequence>GACALCPVMVTISCLCGETRFEEKAMSDNKRLRCSTAVEMKRTPRETKAPKNSMQKLKTVLTKPWKEVKFDRIYSTRLFV</sequence>